<evidence type="ECO:0000256" key="3">
    <source>
        <dbReference type="ARBA" id="ARBA00022692"/>
    </source>
</evidence>
<keyword evidence="2" id="KW-0132">Cell division</keyword>
<dbReference type="EMBL" id="MFKX01000007">
    <property type="protein sequence ID" value="OGG58063.1"/>
    <property type="molecule type" value="Genomic_DNA"/>
</dbReference>
<evidence type="ECO:0000313" key="6">
    <source>
        <dbReference type="EMBL" id="OGG58063.1"/>
    </source>
</evidence>
<keyword evidence="1" id="KW-1003">Cell membrane</keyword>
<evidence type="ECO:0000313" key="7">
    <source>
        <dbReference type="Proteomes" id="UP000177958"/>
    </source>
</evidence>
<organism evidence="6 7">
    <name type="scientific">Candidatus Kaiserbacteria bacterium RIFCSPHIGHO2_01_FULL_55_17</name>
    <dbReference type="NCBI Taxonomy" id="1798484"/>
    <lineage>
        <taxon>Bacteria</taxon>
        <taxon>Candidatus Kaiseribacteriota</taxon>
    </lineage>
</organism>
<reference evidence="6 7" key="1">
    <citation type="journal article" date="2016" name="Nat. Commun.">
        <title>Thousands of microbial genomes shed light on interconnected biogeochemical processes in an aquifer system.</title>
        <authorList>
            <person name="Anantharaman K."/>
            <person name="Brown C.T."/>
            <person name="Hug L.A."/>
            <person name="Sharon I."/>
            <person name="Castelle C.J."/>
            <person name="Probst A.J."/>
            <person name="Thomas B.C."/>
            <person name="Singh A."/>
            <person name="Wilkins M.J."/>
            <person name="Karaoz U."/>
            <person name="Brodie E.L."/>
            <person name="Williams K.H."/>
            <person name="Hubbard S.S."/>
            <person name="Banfield J.F."/>
        </authorList>
    </citation>
    <scope>NUCLEOTIDE SEQUENCE [LARGE SCALE GENOMIC DNA]</scope>
</reference>
<keyword evidence="4" id="KW-0472">Membrane</keyword>
<dbReference type="AlphaFoldDB" id="A0A1F6D9D2"/>
<keyword evidence="3" id="KW-0812">Transmembrane</keyword>
<keyword evidence="4" id="KW-1133">Transmembrane helix</keyword>
<evidence type="ECO:0000256" key="4">
    <source>
        <dbReference type="ARBA" id="ARBA00022989"/>
    </source>
</evidence>
<dbReference type="GO" id="GO:0005886">
    <property type="term" value="C:plasma membrane"/>
    <property type="evidence" value="ECO:0007669"/>
    <property type="project" value="TreeGrafter"/>
</dbReference>
<evidence type="ECO:0000256" key="2">
    <source>
        <dbReference type="ARBA" id="ARBA00022618"/>
    </source>
</evidence>
<proteinExistence type="predicted"/>
<comment type="caution">
    <text evidence="6">The sequence shown here is derived from an EMBL/GenBank/DDBJ whole genome shotgun (WGS) entry which is preliminary data.</text>
</comment>
<accession>A0A1F6D9D2</accession>
<evidence type="ECO:0008006" key="8">
    <source>
        <dbReference type="Google" id="ProtNLM"/>
    </source>
</evidence>
<name>A0A1F6D9D2_9BACT</name>
<dbReference type="Proteomes" id="UP000177958">
    <property type="component" value="Unassembled WGS sequence"/>
</dbReference>
<dbReference type="InterPro" id="IPR050487">
    <property type="entry name" value="FtsQ_DivIB"/>
</dbReference>
<sequence>MAKFSTGSSRRVVDLRKRKVGISMRPLGFRELPPKRSSLRSRRRRSRMFITLAIAVLILGAAYAVRYASYLPRFSIQHIEIAGAKDVGTEPVSTFVASKLVSDSFAFFSPSNIFLYPRKSIEEAIKKDFPRIKDVSISRESLLATAITVSIEERKAFARWCGNGTCFALDESGFIFAAASTTLNVATAYVFEGPLAASEPLGQTYLPGSFVGITALLERLGQAGFSPQKIRTDGEQDFSIDLSHGFTIHASFGTDVGLIVKNLELVLSSDALRGKEGDIEYIDLRFGNRVYYKLKGGEQQSVQ</sequence>
<evidence type="ECO:0000256" key="5">
    <source>
        <dbReference type="ARBA" id="ARBA00023306"/>
    </source>
</evidence>
<dbReference type="PANTHER" id="PTHR37820:SF1">
    <property type="entry name" value="CELL DIVISION PROTEIN FTSQ"/>
    <property type="match status" value="1"/>
</dbReference>
<protein>
    <recommendedName>
        <fullName evidence="8">POTRA domain-containing protein</fullName>
    </recommendedName>
</protein>
<dbReference type="PANTHER" id="PTHR37820">
    <property type="entry name" value="CELL DIVISION PROTEIN DIVIB"/>
    <property type="match status" value="1"/>
</dbReference>
<keyword evidence="5" id="KW-0131">Cell cycle</keyword>
<dbReference type="GO" id="GO:0051301">
    <property type="term" value="P:cell division"/>
    <property type="evidence" value="ECO:0007669"/>
    <property type="project" value="UniProtKB-KW"/>
</dbReference>
<evidence type="ECO:0000256" key="1">
    <source>
        <dbReference type="ARBA" id="ARBA00022475"/>
    </source>
</evidence>
<gene>
    <name evidence="6" type="ORF">A2853_01075</name>
</gene>